<dbReference type="InterPro" id="IPR036691">
    <property type="entry name" value="Endo/exonu/phosph_ase_sf"/>
</dbReference>
<dbReference type="PANTHER" id="PTHR12121">
    <property type="entry name" value="CARBON CATABOLITE REPRESSOR PROTEIN 4"/>
    <property type="match status" value="1"/>
</dbReference>
<organism evidence="2 3">
    <name type="scientific">Adineta steineri</name>
    <dbReference type="NCBI Taxonomy" id="433720"/>
    <lineage>
        <taxon>Eukaryota</taxon>
        <taxon>Metazoa</taxon>
        <taxon>Spiralia</taxon>
        <taxon>Gnathifera</taxon>
        <taxon>Rotifera</taxon>
        <taxon>Eurotatoria</taxon>
        <taxon>Bdelloidea</taxon>
        <taxon>Adinetida</taxon>
        <taxon>Adinetidae</taxon>
        <taxon>Adineta</taxon>
    </lineage>
</organism>
<evidence type="ECO:0000313" key="2">
    <source>
        <dbReference type="EMBL" id="CAF1140683.1"/>
    </source>
</evidence>
<evidence type="ECO:0000259" key="1">
    <source>
        <dbReference type="Pfam" id="PF03372"/>
    </source>
</evidence>
<dbReference type="AlphaFoldDB" id="A0A814RZN6"/>
<dbReference type="InterPro" id="IPR050410">
    <property type="entry name" value="CCR4/nocturin_mRNA_transcr"/>
</dbReference>
<proteinExistence type="predicted"/>
<sequence length="443" mass="50828">MAGKLLGRFSQSHNNAIIDITVDNAMFSETTCPLTWIEDHAFHYLYNGDLWYYIRNGNSYEVIKHDANTGHHKIHPEGLSRSTIASHYTTMAGKLLGRFSQSHNNAIIDITVDNAMFSGTTCPLTWIEDHAFHYIHNGNFWYYIRNGNSYEVIKHDANTGHHKIHPEEIVRVCTFNLRCGHADLRTSNKWERRRTILKNCLENMQPTIIGTQEGYPQQLNEILDDLNESSSCWSYVGEEITQWRTINAIFYRHDILSLISTNTFWFNEHPLTFGAAWGAIGSRGCTRAHFQHKLTDHPFIIYNLHLDYPSQNARHHSIPVLLSQINQSDNQIDNVIVIGDFNNWPEKIAGEIPVDELILLGQKASEIEQMKQAGFIDTYQHGEIPSFNGFQSTGYGPKIDFVWISSNSIYRVEGETKIDEFHDNNGCFPSDHFPVYADLVHIS</sequence>
<comment type="caution">
    <text evidence="2">The sequence shown here is derived from an EMBL/GenBank/DDBJ whole genome shotgun (WGS) entry which is preliminary data.</text>
</comment>
<dbReference type="Gene3D" id="3.60.10.10">
    <property type="entry name" value="Endonuclease/exonuclease/phosphatase"/>
    <property type="match status" value="1"/>
</dbReference>
<feature type="domain" description="Endonuclease/exonuclease/phosphatase" evidence="1">
    <location>
        <begin position="173"/>
        <end position="432"/>
    </location>
</feature>
<protein>
    <recommendedName>
        <fullName evidence="1">Endonuclease/exonuclease/phosphatase domain-containing protein</fullName>
    </recommendedName>
</protein>
<reference evidence="2" key="1">
    <citation type="submission" date="2021-02" db="EMBL/GenBank/DDBJ databases">
        <authorList>
            <person name="Nowell W R."/>
        </authorList>
    </citation>
    <scope>NUCLEOTIDE SEQUENCE</scope>
</reference>
<dbReference type="GO" id="GO:0000175">
    <property type="term" value="F:3'-5'-RNA exonuclease activity"/>
    <property type="evidence" value="ECO:0007669"/>
    <property type="project" value="TreeGrafter"/>
</dbReference>
<name>A0A814RZN6_9BILA</name>
<dbReference type="Pfam" id="PF03372">
    <property type="entry name" value="Exo_endo_phos"/>
    <property type="match status" value="1"/>
</dbReference>
<dbReference type="InterPro" id="IPR005135">
    <property type="entry name" value="Endo/exonuclease/phosphatase"/>
</dbReference>
<gene>
    <name evidence="2" type="ORF">IZO911_LOCUS25207</name>
</gene>
<accession>A0A814RZN6</accession>
<dbReference type="SUPFAM" id="SSF56219">
    <property type="entry name" value="DNase I-like"/>
    <property type="match status" value="1"/>
</dbReference>
<evidence type="ECO:0000313" key="3">
    <source>
        <dbReference type="Proteomes" id="UP000663860"/>
    </source>
</evidence>
<dbReference type="EMBL" id="CAJNOE010000312">
    <property type="protein sequence ID" value="CAF1140683.1"/>
    <property type="molecule type" value="Genomic_DNA"/>
</dbReference>
<dbReference type="PANTHER" id="PTHR12121:SF36">
    <property type="entry name" value="ENDONUCLEASE_EXONUCLEASE_PHOSPHATASE DOMAIN-CONTAINING PROTEIN"/>
    <property type="match status" value="1"/>
</dbReference>
<dbReference type="Proteomes" id="UP000663860">
    <property type="component" value="Unassembled WGS sequence"/>
</dbReference>